<dbReference type="AlphaFoldDB" id="A0AAC9L9G9"/>
<dbReference type="EMBL" id="CP016076">
    <property type="protein sequence ID" value="APU13572.1"/>
    <property type="molecule type" value="Genomic_DNA"/>
</dbReference>
<dbReference type="Gene3D" id="3.10.450.50">
    <property type="match status" value="1"/>
</dbReference>
<dbReference type="InterPro" id="IPR032710">
    <property type="entry name" value="NTF2-like_dom_sf"/>
</dbReference>
<feature type="domain" description="SnoaL-like" evidence="3">
    <location>
        <begin position="61"/>
        <end position="145"/>
    </location>
</feature>
<evidence type="ECO:0000313" key="4">
    <source>
        <dbReference type="EMBL" id="APU13572.1"/>
    </source>
</evidence>
<dbReference type="RefSeq" id="WP_198042959.1">
    <property type="nucleotide sequence ID" value="NZ_CP016076.1"/>
</dbReference>
<evidence type="ECO:0000259" key="3">
    <source>
        <dbReference type="Pfam" id="PF12680"/>
    </source>
</evidence>
<gene>
    <name evidence="4" type="ORF">UA74_07515</name>
</gene>
<feature type="region of interest" description="Disordered" evidence="1">
    <location>
        <begin position="27"/>
        <end position="53"/>
    </location>
</feature>
<dbReference type="Pfam" id="PF12680">
    <property type="entry name" value="SnoaL_2"/>
    <property type="match status" value="1"/>
</dbReference>
<feature type="chain" id="PRO_5041931953" evidence="2">
    <location>
        <begin position="30"/>
        <end position="158"/>
    </location>
</feature>
<dbReference type="PROSITE" id="PS51257">
    <property type="entry name" value="PROKAR_LIPOPROTEIN"/>
    <property type="match status" value="1"/>
</dbReference>
<dbReference type="KEGG" id="acad:UA74_07515"/>
<evidence type="ECO:0000313" key="5">
    <source>
        <dbReference type="Proteomes" id="UP000185511"/>
    </source>
</evidence>
<keyword evidence="2" id="KW-0732">Signal</keyword>
<dbReference type="Proteomes" id="UP000185511">
    <property type="component" value="Chromosome"/>
</dbReference>
<organism evidence="4 5">
    <name type="scientific">Actinoalloteichus fjordicus</name>
    <dbReference type="NCBI Taxonomy" id="1612552"/>
    <lineage>
        <taxon>Bacteria</taxon>
        <taxon>Bacillati</taxon>
        <taxon>Actinomycetota</taxon>
        <taxon>Actinomycetes</taxon>
        <taxon>Pseudonocardiales</taxon>
        <taxon>Pseudonocardiaceae</taxon>
        <taxon>Actinoalloteichus</taxon>
    </lineage>
</organism>
<accession>A0AAC9L9G9</accession>
<evidence type="ECO:0000256" key="2">
    <source>
        <dbReference type="SAM" id="SignalP"/>
    </source>
</evidence>
<evidence type="ECO:0000256" key="1">
    <source>
        <dbReference type="SAM" id="MobiDB-lite"/>
    </source>
</evidence>
<proteinExistence type="predicted"/>
<sequence>MTGRPMWTLPLTLLLAAGTLAGCTGATDAAPDRGGSAESGPGDASESPDDGAAADVAAPAAAYVTAVAEGDLDGLVDAFDPDGEVIDVTRRIAGHDAIRAWADREVIGGSLAVLEVMPTSDGQELLVHWAPAGSDGWQARYRFTFESDRIAVADLQYA</sequence>
<name>A0AAC9L9G9_9PSEU</name>
<dbReference type="SUPFAM" id="SSF54427">
    <property type="entry name" value="NTF2-like"/>
    <property type="match status" value="1"/>
</dbReference>
<dbReference type="InterPro" id="IPR037401">
    <property type="entry name" value="SnoaL-like"/>
</dbReference>
<protein>
    <submittedName>
        <fullName evidence="4">SnoaL-like domain</fullName>
    </submittedName>
</protein>
<reference evidence="5" key="1">
    <citation type="submission" date="2016-06" db="EMBL/GenBank/DDBJ databases">
        <title>Complete genome sequence of Actinoalloteichus fjordicus DSM 46855 (=ADI127-17), type strain of the new species Actinoalloteichus fjordicus.</title>
        <authorList>
            <person name="Ruckert C."/>
            <person name="Nouioui I."/>
            <person name="Willmese J."/>
            <person name="van Wezel G."/>
            <person name="Klenk H.-P."/>
            <person name="Kalinowski J."/>
            <person name="Zotchev S.B."/>
        </authorList>
    </citation>
    <scope>NUCLEOTIDE SEQUENCE [LARGE SCALE GENOMIC DNA]</scope>
    <source>
        <strain evidence="5">ADI127-7</strain>
    </source>
</reference>
<keyword evidence="5" id="KW-1185">Reference proteome</keyword>
<feature type="signal peptide" evidence="2">
    <location>
        <begin position="1"/>
        <end position="29"/>
    </location>
</feature>